<dbReference type="PANTHER" id="PTHR33908:SF3">
    <property type="entry name" value="UNDECAPRENYL PHOSPHATE-ALPHA-4-AMINO-4-DEOXY-L-ARABINOSE ARABINOSYL TRANSFERASE"/>
    <property type="match status" value="1"/>
</dbReference>
<reference evidence="9 10" key="1">
    <citation type="submission" date="2023-04" db="EMBL/GenBank/DDBJ databases">
        <title>Forest soil microbial communities from Buena Vista Peninsula, Colon Province, Panama.</title>
        <authorList>
            <person name="Bouskill N."/>
        </authorList>
    </citation>
    <scope>NUCLEOTIDE SEQUENCE [LARGE SCALE GENOMIC DNA]</scope>
    <source>
        <strain evidence="9 10">AC80</strain>
    </source>
</reference>
<evidence type="ECO:0000256" key="4">
    <source>
        <dbReference type="ARBA" id="ARBA00022679"/>
    </source>
</evidence>
<proteinExistence type="predicted"/>
<keyword evidence="3 9" id="KW-0328">Glycosyltransferase</keyword>
<evidence type="ECO:0000256" key="5">
    <source>
        <dbReference type="ARBA" id="ARBA00022692"/>
    </source>
</evidence>
<accession>A0ABT6KWZ3</accession>
<name>A0ABT6KWZ3_9MYCO</name>
<dbReference type="Proteomes" id="UP001160130">
    <property type="component" value="Unassembled WGS sequence"/>
</dbReference>
<evidence type="ECO:0000256" key="1">
    <source>
        <dbReference type="ARBA" id="ARBA00004651"/>
    </source>
</evidence>
<feature type="transmembrane region" description="Helical" evidence="8">
    <location>
        <begin position="305"/>
        <end position="325"/>
    </location>
</feature>
<feature type="transmembrane region" description="Helical" evidence="8">
    <location>
        <begin position="109"/>
        <end position="130"/>
    </location>
</feature>
<evidence type="ECO:0000313" key="10">
    <source>
        <dbReference type="Proteomes" id="UP001160130"/>
    </source>
</evidence>
<organism evidence="9 10">
    <name type="scientific">Mycolicibacterium frederiksbergense</name>
    <dbReference type="NCBI Taxonomy" id="117567"/>
    <lineage>
        <taxon>Bacteria</taxon>
        <taxon>Bacillati</taxon>
        <taxon>Actinomycetota</taxon>
        <taxon>Actinomycetes</taxon>
        <taxon>Mycobacteriales</taxon>
        <taxon>Mycobacteriaceae</taxon>
        <taxon>Mycolicibacterium</taxon>
    </lineage>
</organism>
<keyword evidence="10" id="KW-1185">Reference proteome</keyword>
<comment type="caution">
    <text evidence="9">The sequence shown here is derived from an EMBL/GenBank/DDBJ whole genome shotgun (WGS) entry which is preliminary data.</text>
</comment>
<gene>
    <name evidence="9" type="ORF">M2272_001853</name>
</gene>
<protein>
    <submittedName>
        <fullName evidence="9">Mannosyltransferase</fullName>
        <ecNumber evidence="9">2.4.1.-</ecNumber>
    </submittedName>
</protein>
<feature type="transmembrane region" description="Helical" evidence="8">
    <location>
        <begin position="337"/>
        <end position="356"/>
    </location>
</feature>
<evidence type="ECO:0000256" key="2">
    <source>
        <dbReference type="ARBA" id="ARBA00022475"/>
    </source>
</evidence>
<keyword evidence="6 8" id="KW-1133">Transmembrane helix</keyword>
<keyword evidence="5 8" id="KW-0812">Transmembrane</keyword>
<feature type="transmembrane region" description="Helical" evidence="8">
    <location>
        <begin position="362"/>
        <end position="381"/>
    </location>
</feature>
<evidence type="ECO:0000313" key="9">
    <source>
        <dbReference type="EMBL" id="MDH6195224.1"/>
    </source>
</evidence>
<dbReference type="EMBL" id="JARXVE010000002">
    <property type="protein sequence ID" value="MDH6195224.1"/>
    <property type="molecule type" value="Genomic_DNA"/>
</dbReference>
<feature type="transmembrane region" description="Helical" evidence="8">
    <location>
        <begin position="187"/>
        <end position="209"/>
    </location>
</feature>
<keyword evidence="4 9" id="KW-0808">Transferase</keyword>
<evidence type="ECO:0000256" key="3">
    <source>
        <dbReference type="ARBA" id="ARBA00022676"/>
    </source>
</evidence>
<dbReference type="InterPro" id="IPR050297">
    <property type="entry name" value="LipidA_mod_glycosyltrf_83"/>
</dbReference>
<comment type="subcellular location">
    <subcellularLocation>
        <location evidence="1">Cell membrane</location>
        <topology evidence="1">Multi-pass membrane protein</topology>
    </subcellularLocation>
</comment>
<evidence type="ECO:0000256" key="7">
    <source>
        <dbReference type="ARBA" id="ARBA00023136"/>
    </source>
</evidence>
<feature type="transmembrane region" description="Helical" evidence="8">
    <location>
        <begin position="229"/>
        <end position="247"/>
    </location>
</feature>
<sequence length="529" mass="57286">MTQVTVCGIEGGETVADVDLSLNERAEGASRPVDGGVRFDALAVAAFAVVLCAAGAARPSLWFDEAATISAATRSVPQLWDLIGNIDAVHGLYYLGMHGWFSVFPATEFWSRFSSCLAVGGAAGGVVVLGRQFCTRNVSVCAGILFAMLPRITWAGIETRSYSWSTLAAVWLTVLLVSAIRRDRTALWLSYGALLAFSSLLNIFVVLMVAPHAVAVAMLCNRRLTRVRWAAVTTAAVLGVVPFFLWCRSQSFQVGWISPPGLHTVAEVVLEQYFDHSVAFATVAIAALCAPLVLRRLRPTDDDTLRLVVVAAVWVIGPTAVLLAYSAAAQPLYYPRYLCFTTPAMALLLAVCVVAVARSRELITAALAVFAIAATPNYVMVQRGPYAKEGMDFSQVADVIAEHSSPGDCLILDNTTTWKPGPIRPLTAARPAAYADLVDPGRGTPARQRNRLWDAHLGIWGVADQVRRCTVLWTVTERDPSVPSRQSGAALQPGPRLGRAPAYRVPERMGFHIVERWQFNFAQVVKSTR</sequence>
<feature type="transmembrane region" description="Helical" evidence="8">
    <location>
        <begin position="162"/>
        <end position="180"/>
    </location>
</feature>
<evidence type="ECO:0000256" key="6">
    <source>
        <dbReference type="ARBA" id="ARBA00022989"/>
    </source>
</evidence>
<dbReference type="EC" id="2.4.1.-" evidence="9"/>
<feature type="transmembrane region" description="Helical" evidence="8">
    <location>
        <begin position="39"/>
        <end position="57"/>
    </location>
</feature>
<keyword evidence="7 8" id="KW-0472">Membrane</keyword>
<feature type="transmembrane region" description="Helical" evidence="8">
    <location>
        <begin position="273"/>
        <end position="293"/>
    </location>
</feature>
<evidence type="ECO:0000256" key="8">
    <source>
        <dbReference type="SAM" id="Phobius"/>
    </source>
</evidence>
<dbReference type="PANTHER" id="PTHR33908">
    <property type="entry name" value="MANNOSYLTRANSFERASE YKCB-RELATED"/>
    <property type="match status" value="1"/>
</dbReference>
<dbReference type="GO" id="GO:0016757">
    <property type="term" value="F:glycosyltransferase activity"/>
    <property type="evidence" value="ECO:0007669"/>
    <property type="project" value="UniProtKB-KW"/>
</dbReference>
<keyword evidence="2" id="KW-1003">Cell membrane</keyword>